<accession>A0A8X8ZWT5</accession>
<evidence type="ECO:0000256" key="1">
    <source>
        <dbReference type="SAM" id="SignalP"/>
    </source>
</evidence>
<evidence type="ECO:0000313" key="3">
    <source>
        <dbReference type="EMBL" id="KAG6421412.1"/>
    </source>
</evidence>
<feature type="chain" id="PRO_5036491973" description="DUF7705 domain-containing protein" evidence="1">
    <location>
        <begin position="19"/>
        <end position="308"/>
    </location>
</feature>
<feature type="domain" description="DUF7705" evidence="2">
    <location>
        <begin position="24"/>
        <end position="170"/>
    </location>
</feature>
<dbReference type="Pfam" id="PF24804">
    <property type="entry name" value="DUF7705"/>
    <property type="match status" value="2"/>
</dbReference>
<feature type="signal peptide" evidence="1">
    <location>
        <begin position="1"/>
        <end position="18"/>
    </location>
</feature>
<protein>
    <recommendedName>
        <fullName evidence="2">DUF7705 domain-containing protein</fullName>
    </recommendedName>
</protein>
<dbReference type="AlphaFoldDB" id="A0A8X8ZWT5"/>
<reference evidence="3" key="1">
    <citation type="submission" date="2018-01" db="EMBL/GenBank/DDBJ databases">
        <authorList>
            <person name="Mao J.F."/>
        </authorList>
    </citation>
    <scope>NUCLEOTIDE SEQUENCE</scope>
    <source>
        <strain evidence="3">Huo1</strain>
        <tissue evidence="3">Leaf</tissue>
    </source>
</reference>
<dbReference type="Proteomes" id="UP000298416">
    <property type="component" value="Unassembled WGS sequence"/>
</dbReference>
<evidence type="ECO:0000259" key="2">
    <source>
        <dbReference type="Pfam" id="PF24804"/>
    </source>
</evidence>
<gene>
    <name evidence="3" type="ORF">SASPL_117964</name>
</gene>
<keyword evidence="1" id="KW-0732">Signal</keyword>
<dbReference type="InterPro" id="IPR056122">
    <property type="entry name" value="DUF7705"/>
</dbReference>
<sequence length="308" mass="34614">MLHIIAMVVALLMTSVGGQSEYESAVGDPGMKRDGLRVAIEAWNQCNEVHEEAPNMGSPRQADCFDLARPSQSQYKLTHKVRRKENKLGVKQATIDGMEIIDCNKFAAWKELLLAEKCKVRDHPRPWHFWMVMLKSGNMDSEAAICPKDGTKSSPFAPRASLPVLRGGVHEHALHPPPLHAPRWEEEPDDAHERRLFRDVGLGCGHGHGCLCDAYSNPQPQEILQILPHPVWGEYGYPTKKGEGWIGDSRTWELDVGRLSHSLYFYQDPGTEPVVRHWPSVDVGTEIYVSGNEIAKWSLSNFDILVPK</sequence>
<proteinExistence type="predicted"/>
<evidence type="ECO:0000313" key="4">
    <source>
        <dbReference type="Proteomes" id="UP000298416"/>
    </source>
</evidence>
<dbReference type="EMBL" id="PNBA02000006">
    <property type="protein sequence ID" value="KAG6421412.1"/>
    <property type="molecule type" value="Genomic_DNA"/>
</dbReference>
<feature type="domain" description="DUF7705" evidence="2">
    <location>
        <begin position="211"/>
        <end position="306"/>
    </location>
</feature>
<organism evidence="3">
    <name type="scientific">Salvia splendens</name>
    <name type="common">Scarlet sage</name>
    <dbReference type="NCBI Taxonomy" id="180675"/>
    <lineage>
        <taxon>Eukaryota</taxon>
        <taxon>Viridiplantae</taxon>
        <taxon>Streptophyta</taxon>
        <taxon>Embryophyta</taxon>
        <taxon>Tracheophyta</taxon>
        <taxon>Spermatophyta</taxon>
        <taxon>Magnoliopsida</taxon>
        <taxon>eudicotyledons</taxon>
        <taxon>Gunneridae</taxon>
        <taxon>Pentapetalae</taxon>
        <taxon>asterids</taxon>
        <taxon>lamiids</taxon>
        <taxon>Lamiales</taxon>
        <taxon>Lamiaceae</taxon>
        <taxon>Nepetoideae</taxon>
        <taxon>Mentheae</taxon>
        <taxon>Salviinae</taxon>
        <taxon>Salvia</taxon>
        <taxon>Salvia subgen. Calosphace</taxon>
        <taxon>core Calosphace</taxon>
    </lineage>
</organism>
<name>A0A8X8ZWT5_SALSN</name>
<dbReference type="PANTHER" id="PTHR33916:SF7">
    <property type="entry name" value="NEPROSIN DOMAIN-CONTAINING PROTEIN"/>
    <property type="match status" value="1"/>
</dbReference>
<comment type="caution">
    <text evidence="3">The sequence shown here is derived from an EMBL/GenBank/DDBJ whole genome shotgun (WGS) entry which is preliminary data.</text>
</comment>
<dbReference type="PANTHER" id="PTHR33916">
    <property type="entry name" value="EXPANSIN-LIKE EG45 DOMAIN-CONTAINING PROTEIN"/>
    <property type="match status" value="1"/>
</dbReference>
<keyword evidence="4" id="KW-1185">Reference proteome</keyword>
<reference evidence="3" key="2">
    <citation type="submission" date="2020-08" db="EMBL/GenBank/DDBJ databases">
        <title>Plant Genome Project.</title>
        <authorList>
            <person name="Zhang R.-G."/>
        </authorList>
    </citation>
    <scope>NUCLEOTIDE SEQUENCE</scope>
    <source>
        <strain evidence="3">Huo1</strain>
        <tissue evidence="3">Leaf</tissue>
    </source>
</reference>